<dbReference type="PROSITE" id="PS51294">
    <property type="entry name" value="HTH_MYB"/>
    <property type="match status" value="2"/>
</dbReference>
<dbReference type="GO" id="GO:1901957">
    <property type="term" value="P:regulation of cutin biosynthetic process"/>
    <property type="evidence" value="ECO:0007669"/>
    <property type="project" value="UniProtKB-ARBA"/>
</dbReference>
<evidence type="ECO:0000256" key="3">
    <source>
        <dbReference type="ARBA" id="ARBA00022737"/>
    </source>
</evidence>
<evidence type="ECO:0000259" key="9">
    <source>
        <dbReference type="PROSITE" id="PS51294"/>
    </source>
</evidence>
<dbReference type="OrthoDB" id="2143914at2759"/>
<dbReference type="InterPro" id="IPR009057">
    <property type="entry name" value="Homeodomain-like_sf"/>
</dbReference>
<feature type="domain" description="HTH myb-type" evidence="9">
    <location>
        <begin position="9"/>
        <end position="61"/>
    </location>
</feature>
<keyword evidence="5" id="KW-0238">DNA-binding</keyword>
<evidence type="ECO:0000313" key="11">
    <source>
        <dbReference type="RefSeq" id="XP_022633932.1"/>
    </source>
</evidence>
<dbReference type="SMR" id="A0A3Q0EUW1"/>
<name>A0A3Q0EUW1_VIGRR</name>
<dbReference type="FunFam" id="1.10.10.60:FF:000001">
    <property type="entry name" value="MYB-related transcription factor"/>
    <property type="match status" value="1"/>
</dbReference>
<accession>A0A3Q0EUW1</accession>
<dbReference type="PROSITE" id="PS50090">
    <property type="entry name" value="MYB_LIKE"/>
    <property type="match status" value="2"/>
</dbReference>
<dbReference type="CDD" id="cd00167">
    <property type="entry name" value="SANT"/>
    <property type="match status" value="2"/>
</dbReference>
<keyword evidence="7" id="KW-0539">Nucleus</keyword>
<keyword evidence="10" id="KW-1185">Reference proteome</keyword>
<dbReference type="Pfam" id="PF00249">
    <property type="entry name" value="Myb_DNA-binding"/>
    <property type="match status" value="2"/>
</dbReference>
<evidence type="ECO:0000256" key="5">
    <source>
        <dbReference type="ARBA" id="ARBA00023125"/>
    </source>
</evidence>
<dbReference type="GO" id="GO:0000902">
    <property type="term" value="P:cell morphogenesis"/>
    <property type="evidence" value="ECO:0007669"/>
    <property type="project" value="UniProtKB-ARBA"/>
</dbReference>
<dbReference type="GO" id="GO:0003677">
    <property type="term" value="F:DNA binding"/>
    <property type="evidence" value="ECO:0007669"/>
    <property type="project" value="UniProtKB-KW"/>
</dbReference>
<keyword evidence="3" id="KW-0677">Repeat</keyword>
<evidence type="ECO:0000256" key="2">
    <source>
        <dbReference type="ARBA" id="ARBA00022473"/>
    </source>
</evidence>
<comment type="subcellular location">
    <subcellularLocation>
        <location evidence="1">Nucleus</location>
    </subcellularLocation>
</comment>
<protein>
    <submittedName>
        <fullName evidence="11">Transcription factor MYB106-like</fullName>
    </submittedName>
</protein>
<evidence type="ECO:0000259" key="8">
    <source>
        <dbReference type="PROSITE" id="PS50090"/>
    </source>
</evidence>
<gene>
    <name evidence="11" type="primary">LOC106755282</name>
</gene>
<feature type="domain" description="Myb-like" evidence="8">
    <location>
        <begin position="62"/>
        <end position="112"/>
    </location>
</feature>
<reference evidence="11" key="1">
    <citation type="submission" date="2025-08" db="UniProtKB">
        <authorList>
            <consortium name="RefSeq"/>
        </authorList>
    </citation>
    <scope>IDENTIFICATION</scope>
    <source>
        <tissue evidence="11">Leaf</tissue>
    </source>
</reference>
<sequence length="386" mass="43709">MGRPPCCEKTGLKKGPWTPEEDQKLIAFIENNGHGSWRALPAKAGLRRCGKSCRLRWTNYLRPDIKRGKFSLQEEQTIIQLHALLGNRWSAIASHLPKRTDNEIKNYWNTHLKKRLEKMGIDPTTHKPKMESLIHFKDGSNLSHMAQWESARLEAEARLVRESKLQEQNNIVLTSSSQPPQQPRLILNKITPQPSLPPCLDVLKAWQSSCSQNKNNNDKKKTMHVHSMYAMMLATDDLESPTSTLCFPQSMVSTNQIGLMNNENYLLPPEVATVKEDGCCGGDGDSSESSWRYFTKHSTDRDEEVMPCLQDDDIMVAVDALRGGGYYGNNDVVAMAFTPLSSNVNMAVGFSNEVQDFDSNQDLATENLEVHFEENKDYWNSMLGYK</sequence>
<evidence type="ECO:0000256" key="6">
    <source>
        <dbReference type="ARBA" id="ARBA00023163"/>
    </source>
</evidence>
<dbReference type="AlphaFoldDB" id="A0A3Q0EUW1"/>
<dbReference type="RefSeq" id="XP_022633932.1">
    <property type="nucleotide sequence ID" value="XM_022778211.1"/>
</dbReference>
<dbReference type="InterPro" id="IPR017930">
    <property type="entry name" value="Myb_dom"/>
</dbReference>
<keyword evidence="6" id="KW-0804">Transcription</keyword>
<keyword evidence="4" id="KW-0805">Transcription regulation</keyword>
<proteinExistence type="predicted"/>
<dbReference type="FunFam" id="1.10.10.60:FF:000099">
    <property type="entry name" value="MYB transcription factor"/>
    <property type="match status" value="1"/>
</dbReference>
<dbReference type="SUPFAM" id="SSF46689">
    <property type="entry name" value="Homeodomain-like"/>
    <property type="match status" value="1"/>
</dbReference>
<organism evidence="10 11">
    <name type="scientific">Vigna radiata var. radiata</name>
    <name type="common">Mung bean</name>
    <name type="synonym">Phaseolus aureus</name>
    <dbReference type="NCBI Taxonomy" id="3916"/>
    <lineage>
        <taxon>Eukaryota</taxon>
        <taxon>Viridiplantae</taxon>
        <taxon>Streptophyta</taxon>
        <taxon>Embryophyta</taxon>
        <taxon>Tracheophyta</taxon>
        <taxon>Spermatophyta</taxon>
        <taxon>Magnoliopsida</taxon>
        <taxon>eudicotyledons</taxon>
        <taxon>Gunneridae</taxon>
        <taxon>Pentapetalae</taxon>
        <taxon>rosids</taxon>
        <taxon>fabids</taxon>
        <taxon>Fabales</taxon>
        <taxon>Fabaceae</taxon>
        <taxon>Papilionoideae</taxon>
        <taxon>50 kb inversion clade</taxon>
        <taxon>NPAAA clade</taxon>
        <taxon>indigoferoid/millettioid clade</taxon>
        <taxon>Phaseoleae</taxon>
        <taxon>Vigna</taxon>
    </lineage>
</organism>
<evidence type="ECO:0000256" key="1">
    <source>
        <dbReference type="ARBA" id="ARBA00004123"/>
    </source>
</evidence>
<dbReference type="PANTHER" id="PTHR10641:SF1347">
    <property type="entry name" value="MYB TRANSCRIPTION FACTOR MIXTA-LIKE PROTEIN"/>
    <property type="match status" value="1"/>
</dbReference>
<evidence type="ECO:0000313" key="10">
    <source>
        <dbReference type="Proteomes" id="UP000087766"/>
    </source>
</evidence>
<feature type="domain" description="Myb-like" evidence="8">
    <location>
        <begin position="9"/>
        <end position="61"/>
    </location>
</feature>
<dbReference type="GeneID" id="106755282"/>
<dbReference type="Proteomes" id="UP000087766">
    <property type="component" value="Unplaced"/>
</dbReference>
<keyword evidence="2" id="KW-0217">Developmental protein</keyword>
<feature type="domain" description="HTH myb-type" evidence="9">
    <location>
        <begin position="62"/>
        <end position="116"/>
    </location>
</feature>
<dbReference type="KEGG" id="vra:106755282"/>
<dbReference type="GO" id="GO:0005634">
    <property type="term" value="C:nucleus"/>
    <property type="evidence" value="ECO:0007669"/>
    <property type="project" value="UniProtKB-SubCell"/>
</dbReference>
<dbReference type="InterPro" id="IPR015495">
    <property type="entry name" value="Myb_TF_plants"/>
</dbReference>
<evidence type="ECO:0000256" key="4">
    <source>
        <dbReference type="ARBA" id="ARBA00023015"/>
    </source>
</evidence>
<dbReference type="Gene3D" id="1.10.10.60">
    <property type="entry name" value="Homeodomain-like"/>
    <property type="match status" value="2"/>
</dbReference>
<dbReference type="InterPro" id="IPR001005">
    <property type="entry name" value="SANT/Myb"/>
</dbReference>
<evidence type="ECO:0000256" key="7">
    <source>
        <dbReference type="ARBA" id="ARBA00023242"/>
    </source>
</evidence>
<dbReference type="PANTHER" id="PTHR10641">
    <property type="entry name" value="MYB FAMILY TRANSCRIPTION FACTOR"/>
    <property type="match status" value="1"/>
</dbReference>
<dbReference type="SMART" id="SM00717">
    <property type="entry name" value="SANT"/>
    <property type="match status" value="2"/>
</dbReference>